<proteinExistence type="predicted"/>
<protein>
    <submittedName>
        <fullName evidence="1">Uncharacterized protein</fullName>
    </submittedName>
</protein>
<sequence>MIYWKRLPVQICHTFRGIDKIDIFPLGKTERSFIVQPSATLARGMKCVCNTRFQ</sequence>
<keyword evidence="2" id="KW-1185">Reference proteome</keyword>
<name>A0ABM9ZIX2_BRUPB</name>
<organism evidence="1 2">
    <name type="scientific">Brucella pinnipedialis (strain NCTC 12890 / B2/94 / BCCN 94-73)</name>
    <dbReference type="NCBI Taxonomy" id="520461"/>
    <lineage>
        <taxon>Bacteria</taxon>
        <taxon>Pseudomonadati</taxon>
        <taxon>Pseudomonadota</taxon>
        <taxon>Alphaproteobacteria</taxon>
        <taxon>Hyphomicrobiales</taxon>
        <taxon>Brucellaceae</taxon>
        <taxon>Brucella/Ochrobactrum group</taxon>
        <taxon>Brucella</taxon>
    </lineage>
</organism>
<evidence type="ECO:0000313" key="1">
    <source>
        <dbReference type="EMBL" id="EEX99582.1"/>
    </source>
</evidence>
<gene>
    <name evidence="1" type="ORF">BAHG_00512</name>
</gene>
<accession>A0ABM9ZIX2</accession>
<evidence type="ECO:0000313" key="2">
    <source>
        <dbReference type="Proteomes" id="UP000004689"/>
    </source>
</evidence>
<dbReference type="EMBL" id="DS999848">
    <property type="protein sequence ID" value="EEX99582.1"/>
    <property type="molecule type" value="Genomic_DNA"/>
</dbReference>
<dbReference type="Proteomes" id="UP000004689">
    <property type="component" value="Unassembled WGS sequence"/>
</dbReference>
<reference evidence="1 2" key="1">
    <citation type="submission" date="2008-12" db="EMBL/GenBank/DDBJ databases">
        <title>The Genome Sequence of Brucella pinnipedialis B2/94.</title>
        <authorList>
            <consortium name="The Broad Institute Genome Sequencing Platform"/>
            <person name="Ward D."/>
            <person name="Young S.K."/>
            <person name="Kodira C.D."/>
            <person name="Zeng Q."/>
            <person name="Koehrsen M."/>
            <person name="Alvarado L."/>
            <person name="Berlin A."/>
            <person name="Borenstein D."/>
            <person name="Chen Z."/>
            <person name="Engels R."/>
            <person name="Freedman E."/>
            <person name="Gellesch M."/>
            <person name="Goldberg J."/>
            <person name="Griggs A."/>
            <person name="Gujja S."/>
            <person name="Heiman D."/>
            <person name="Hepburn T."/>
            <person name="Howarth C."/>
            <person name="Jen D."/>
            <person name="Larson L."/>
            <person name="Lewis B."/>
            <person name="Mehta T."/>
            <person name="Park D."/>
            <person name="Pearson M."/>
            <person name="Roberts A."/>
            <person name="Saif S."/>
            <person name="Shea T."/>
            <person name="Shenoy N."/>
            <person name="Sisk P."/>
            <person name="Stolte C."/>
            <person name="Sykes S."/>
            <person name="Walk T."/>
            <person name="White J."/>
            <person name="Yandava C."/>
            <person name="Whatmore A.M."/>
            <person name="Perrett L.L."/>
            <person name="O'Callaghan D."/>
            <person name="Nusbaum C."/>
            <person name="Galagan J."/>
            <person name="Birren B."/>
        </authorList>
    </citation>
    <scope>NUCLEOTIDE SEQUENCE [LARGE SCALE GENOMIC DNA]</scope>
    <source>
        <strain evidence="1 2">B2/94</strain>
    </source>
</reference>